<accession>A0A850LMI7</accession>
<dbReference type="Gene3D" id="3.30.70.790">
    <property type="entry name" value="UreE, C-terminal domain"/>
    <property type="match status" value="1"/>
</dbReference>
<feature type="domain" description="UreE urease accessory N-terminal" evidence="6">
    <location>
        <begin position="4"/>
        <end position="68"/>
    </location>
</feature>
<dbReference type="Gene3D" id="2.60.260.20">
    <property type="entry name" value="Urease metallochaperone UreE, N-terminal domain"/>
    <property type="match status" value="1"/>
</dbReference>
<dbReference type="Pfam" id="PF05194">
    <property type="entry name" value="UreE_C"/>
    <property type="match status" value="1"/>
</dbReference>
<dbReference type="Proteomes" id="UP000565723">
    <property type="component" value="Unassembled WGS sequence"/>
</dbReference>
<dbReference type="GO" id="GO:0006457">
    <property type="term" value="P:protein folding"/>
    <property type="evidence" value="ECO:0007669"/>
    <property type="project" value="InterPro"/>
</dbReference>
<evidence type="ECO:0000313" key="8">
    <source>
        <dbReference type="Proteomes" id="UP000565723"/>
    </source>
</evidence>
<dbReference type="RefSeq" id="WP_011047450.1">
    <property type="nucleotide sequence ID" value="NZ_CP076685.1"/>
</dbReference>
<dbReference type="EMBL" id="JABXIY010000061">
    <property type="protein sequence ID" value="NVK99248.1"/>
    <property type="molecule type" value="Genomic_DNA"/>
</dbReference>
<dbReference type="OMA" id="QVFDEHH"/>
<dbReference type="CDD" id="cd00571">
    <property type="entry name" value="UreE"/>
    <property type="match status" value="1"/>
</dbReference>
<sequence length="149" mass="16983">MDLPACRDIRRTGHWSEADDRVTLSYDDRFLRRKRLITVQDKAFLVDLAHTTSLEHGDAFQLEDGRLIECIAADEDLLEVTGPDLTRLAWHIGNRHTPCQIEENRLLIQRDHVIQDMLSQIGATLREVVEPFTPEGGAYGHGRTHGHAH</sequence>
<dbReference type="AlphaFoldDB" id="A0A850LMI7"/>
<evidence type="ECO:0000313" key="7">
    <source>
        <dbReference type="EMBL" id="NVK99248.1"/>
    </source>
</evidence>
<name>A0A850LMI7_9RHOB</name>
<dbReference type="GO" id="GO:0016151">
    <property type="term" value="F:nickel cation binding"/>
    <property type="evidence" value="ECO:0007669"/>
    <property type="project" value="UniProtKB-UniRule"/>
</dbReference>
<dbReference type="GO" id="GO:0065003">
    <property type="term" value="P:protein-containing complex assembly"/>
    <property type="evidence" value="ECO:0007669"/>
    <property type="project" value="InterPro"/>
</dbReference>
<dbReference type="HAMAP" id="MF_00822">
    <property type="entry name" value="UreE"/>
    <property type="match status" value="1"/>
</dbReference>
<keyword evidence="2 5" id="KW-0963">Cytoplasm</keyword>
<evidence type="ECO:0000256" key="5">
    <source>
        <dbReference type="HAMAP-Rule" id="MF_00822"/>
    </source>
</evidence>
<keyword evidence="4 5" id="KW-0143">Chaperone</keyword>
<gene>
    <name evidence="5 7" type="primary">ureE</name>
    <name evidence="7" type="ORF">HW564_20180</name>
</gene>
<comment type="function">
    <text evidence="5">Involved in urease metallocenter assembly. Binds nickel. Probably functions as a nickel donor during metallocenter assembly.</text>
</comment>
<evidence type="ECO:0000256" key="1">
    <source>
        <dbReference type="ARBA" id="ARBA00004496"/>
    </source>
</evidence>
<dbReference type="Pfam" id="PF02814">
    <property type="entry name" value="UreE_N"/>
    <property type="match status" value="1"/>
</dbReference>
<dbReference type="GO" id="GO:0019627">
    <property type="term" value="P:urea metabolic process"/>
    <property type="evidence" value="ECO:0007669"/>
    <property type="project" value="InterPro"/>
</dbReference>
<dbReference type="InterPro" id="IPR012406">
    <property type="entry name" value="UreE"/>
</dbReference>
<dbReference type="PIRSF" id="PIRSF036402">
    <property type="entry name" value="Ureas_acces_UreE"/>
    <property type="match status" value="1"/>
</dbReference>
<proteinExistence type="inferred from homology"/>
<protein>
    <recommendedName>
        <fullName evidence="5">Urease accessory protein UreE</fullName>
    </recommendedName>
</protein>
<organism evidence="7 8">
    <name type="scientific">Ruegeria pomeroyi</name>
    <dbReference type="NCBI Taxonomy" id="89184"/>
    <lineage>
        <taxon>Bacteria</taxon>
        <taxon>Pseudomonadati</taxon>
        <taxon>Pseudomonadota</taxon>
        <taxon>Alphaproteobacteria</taxon>
        <taxon>Rhodobacterales</taxon>
        <taxon>Roseobacteraceae</taxon>
        <taxon>Ruegeria</taxon>
    </lineage>
</organism>
<evidence type="ECO:0000259" key="6">
    <source>
        <dbReference type="SMART" id="SM00988"/>
    </source>
</evidence>
<evidence type="ECO:0000256" key="2">
    <source>
        <dbReference type="ARBA" id="ARBA00022490"/>
    </source>
</evidence>
<dbReference type="GO" id="GO:0005737">
    <property type="term" value="C:cytoplasm"/>
    <property type="evidence" value="ECO:0007669"/>
    <property type="project" value="UniProtKB-SubCell"/>
</dbReference>
<dbReference type="NCBIfam" id="NF009758">
    <property type="entry name" value="PRK13261.2-4"/>
    <property type="match status" value="1"/>
</dbReference>
<dbReference type="GO" id="GO:0051082">
    <property type="term" value="F:unfolded protein binding"/>
    <property type="evidence" value="ECO:0007669"/>
    <property type="project" value="UniProtKB-UniRule"/>
</dbReference>
<comment type="similarity">
    <text evidence="5">Belongs to the UreE family.</text>
</comment>
<dbReference type="InterPro" id="IPR036118">
    <property type="entry name" value="UreE_N_sf"/>
</dbReference>
<evidence type="ECO:0000256" key="3">
    <source>
        <dbReference type="ARBA" id="ARBA00022596"/>
    </source>
</evidence>
<dbReference type="SUPFAM" id="SSF69737">
    <property type="entry name" value="Urease metallochaperone UreE, C-terminal domain"/>
    <property type="match status" value="1"/>
</dbReference>
<dbReference type="InterPro" id="IPR007864">
    <property type="entry name" value="UreE_C_dom"/>
</dbReference>
<comment type="caution">
    <text evidence="7">The sequence shown here is derived from an EMBL/GenBank/DDBJ whole genome shotgun (WGS) entry which is preliminary data.</text>
</comment>
<keyword evidence="3 5" id="KW-0533">Nickel</keyword>
<comment type="subcellular location">
    <subcellularLocation>
        <location evidence="1 5">Cytoplasm</location>
    </subcellularLocation>
</comment>
<dbReference type="SMART" id="SM00988">
    <property type="entry name" value="UreE_N"/>
    <property type="match status" value="1"/>
</dbReference>
<dbReference type="SUPFAM" id="SSF69287">
    <property type="entry name" value="Urease metallochaperone UreE, N-terminal domain"/>
    <property type="match status" value="1"/>
</dbReference>
<evidence type="ECO:0000256" key="4">
    <source>
        <dbReference type="ARBA" id="ARBA00023186"/>
    </source>
</evidence>
<reference evidence="7 8" key="1">
    <citation type="journal article" date="2020" name="Proc. Natl. Acad. Sci. U.S.A.">
        <title>Ecological drivers of bacterial community assembly in synthetic phycospheres.</title>
        <authorList>
            <person name="Fu H."/>
            <person name="Uchimiya M."/>
            <person name="Gore J."/>
            <person name="Moran M.A."/>
        </authorList>
    </citation>
    <scope>NUCLEOTIDE SEQUENCE [LARGE SCALE GENOMIC DNA]</scope>
    <source>
        <strain evidence="7">HF-Din03</strain>
    </source>
</reference>
<dbReference type="SMR" id="A0A850LMI7"/>
<dbReference type="InterPro" id="IPR004029">
    <property type="entry name" value="UreE_N"/>
</dbReference>